<keyword evidence="1" id="KW-0811">Translocation</keyword>
<evidence type="ECO:0000259" key="2">
    <source>
        <dbReference type="PROSITE" id="PS50969"/>
    </source>
</evidence>
<protein>
    <recommendedName>
        <fullName evidence="1">Mitochondrial import inner membrane translocase subunit TIM50</fullName>
    </recommendedName>
</protein>
<gene>
    <name evidence="3" type="ORF">CIPAW_10G004500</name>
</gene>
<evidence type="ECO:0000313" key="4">
    <source>
        <dbReference type="Proteomes" id="UP000811609"/>
    </source>
</evidence>
<keyword evidence="1" id="KW-0813">Transport</keyword>
<dbReference type="PANTHER" id="PTHR12210">
    <property type="entry name" value="DULLARD PROTEIN PHOSPHATASE"/>
    <property type="match status" value="1"/>
</dbReference>
<comment type="subcellular location">
    <subcellularLocation>
        <location evidence="1">Mitochondrion inner membrane</location>
        <topology evidence="1">Single-pass membrane protein</topology>
    </subcellularLocation>
</comment>
<keyword evidence="1" id="KW-0653">Protein transport</keyword>
<evidence type="ECO:0000313" key="3">
    <source>
        <dbReference type="EMBL" id="KAG6638000.1"/>
    </source>
</evidence>
<dbReference type="EMBL" id="CM031818">
    <property type="protein sequence ID" value="KAG6638000.1"/>
    <property type="molecule type" value="Genomic_DNA"/>
</dbReference>
<accession>A0A8T1PB45</accession>
<comment type="caution">
    <text evidence="3">The sequence shown here is derived from an EMBL/GenBank/DDBJ whole genome shotgun (WGS) entry which is preliminary data.</text>
</comment>
<keyword evidence="4" id="KW-1185">Reference proteome</keyword>
<sequence>DYSEDENVDAEEDFGLSLEKLNLGPRKKVIVLGLGGLLCHRVCRREESNIPRFRIPDASYGSFLVYRRPYCEEFMRFCLERFQVGIWSSAREWYLNSALDCIMKGLKSKLLFAWDQERCTDSGYKTLENRNKPIFFKDFKKLGIFGVKYSTSNILLIDDKPYKALLNPPHTAIFPDDEYKADQINDVSLGPKGQLRAYLVGLADAVEVPTYVKGHPFGQPAITKSHPDWEYYSKITDRFQTK</sequence>
<dbReference type="Pfam" id="PF03031">
    <property type="entry name" value="NIF"/>
    <property type="match status" value="1"/>
</dbReference>
<comment type="function">
    <text evidence="1">Essential component of the TIM23 complex, a complex that mediates the translocation of transit peptide-containing proteins across the mitochondrial inner membrane.</text>
</comment>
<dbReference type="GO" id="GO:0005744">
    <property type="term" value="C:TIM23 mitochondrial import inner membrane translocase complex"/>
    <property type="evidence" value="ECO:0007669"/>
    <property type="project" value="UniProtKB-UniRule"/>
</dbReference>
<comment type="subunit">
    <text evidence="1">Component of the TIM23 complex.</text>
</comment>
<dbReference type="AlphaFoldDB" id="A0A8T1PB45"/>
<dbReference type="InterPro" id="IPR004274">
    <property type="entry name" value="FCP1_dom"/>
</dbReference>
<name>A0A8T1PB45_CARIL</name>
<keyword evidence="1" id="KW-0496">Mitochondrion</keyword>
<reference evidence="3" key="1">
    <citation type="submission" date="2020-12" db="EMBL/GenBank/DDBJ databases">
        <title>WGS assembly of Carya illinoinensis cv. Pawnee.</title>
        <authorList>
            <person name="Platts A."/>
            <person name="Shu S."/>
            <person name="Wright S."/>
            <person name="Barry K."/>
            <person name="Edger P."/>
            <person name="Pires J.C."/>
            <person name="Schmutz J."/>
        </authorList>
    </citation>
    <scope>NUCLEOTIDE SEQUENCE</scope>
    <source>
        <tissue evidence="3">Leaf</tissue>
    </source>
</reference>
<evidence type="ECO:0000256" key="1">
    <source>
        <dbReference type="RuleBase" id="RU365079"/>
    </source>
</evidence>
<comment type="similarity">
    <text evidence="1">Belongs to the TIM50 family.</text>
</comment>
<dbReference type="InterPro" id="IPR050365">
    <property type="entry name" value="TIM50"/>
</dbReference>
<keyword evidence="1" id="KW-0809">Transit peptide</keyword>
<dbReference type="GO" id="GO:0015031">
    <property type="term" value="P:protein transport"/>
    <property type="evidence" value="ECO:0007669"/>
    <property type="project" value="UniProtKB-KW"/>
</dbReference>
<dbReference type="Proteomes" id="UP000811609">
    <property type="component" value="Chromosome 10"/>
</dbReference>
<dbReference type="PROSITE" id="PS50969">
    <property type="entry name" value="FCP1"/>
    <property type="match status" value="1"/>
</dbReference>
<organism evidence="3 4">
    <name type="scientific">Carya illinoinensis</name>
    <name type="common">Pecan</name>
    <dbReference type="NCBI Taxonomy" id="32201"/>
    <lineage>
        <taxon>Eukaryota</taxon>
        <taxon>Viridiplantae</taxon>
        <taxon>Streptophyta</taxon>
        <taxon>Embryophyta</taxon>
        <taxon>Tracheophyta</taxon>
        <taxon>Spermatophyta</taxon>
        <taxon>Magnoliopsida</taxon>
        <taxon>eudicotyledons</taxon>
        <taxon>Gunneridae</taxon>
        <taxon>Pentapetalae</taxon>
        <taxon>rosids</taxon>
        <taxon>fabids</taxon>
        <taxon>Fagales</taxon>
        <taxon>Juglandaceae</taxon>
        <taxon>Carya</taxon>
    </lineage>
</organism>
<feature type="non-terminal residue" evidence="3">
    <location>
        <position position="1"/>
    </location>
</feature>
<proteinExistence type="inferred from homology"/>
<dbReference type="SMART" id="SM00577">
    <property type="entry name" value="CPDc"/>
    <property type="match status" value="1"/>
</dbReference>
<feature type="domain" description="FCP1 homology" evidence="2">
    <location>
        <begin position="23"/>
        <end position="202"/>
    </location>
</feature>